<comment type="similarity">
    <text evidence="1">Belongs to the NodU/CmcH family.</text>
</comment>
<dbReference type="PANTHER" id="PTHR34847:SF1">
    <property type="entry name" value="NODULATION PROTEIN U"/>
    <property type="match status" value="1"/>
</dbReference>
<keyword evidence="4" id="KW-0808">Transferase</keyword>
<dbReference type="EMBL" id="MUHG01000038">
    <property type="protein sequence ID" value="OXB14390.1"/>
    <property type="molecule type" value="Genomic_DNA"/>
</dbReference>
<accession>A0A1S1JBD1</accession>
<dbReference type="Gene3D" id="3.30.420.40">
    <property type="match status" value="2"/>
</dbReference>
<evidence type="ECO:0000313" key="4">
    <source>
        <dbReference type="EMBL" id="OHT47048.1"/>
    </source>
</evidence>
<reference evidence="4" key="2">
    <citation type="submission" date="2016-09" db="EMBL/GenBank/DDBJ databases">
        <authorList>
            <person name="Capua I."/>
            <person name="De Benedictis P."/>
            <person name="Joannis T."/>
            <person name="Lombin L.H."/>
            <person name="Cattoli G."/>
        </authorList>
    </citation>
    <scope>NUCLEOTIDE SEQUENCE [LARGE SCALE GENOMIC DNA]</scope>
    <source>
        <strain evidence="4">MSU</strain>
    </source>
</reference>
<gene>
    <name evidence="5" type="ORF">B0A71_21660</name>
    <name evidence="4" type="ORF">BHE19_21930</name>
</gene>
<dbReference type="InterPro" id="IPR043129">
    <property type="entry name" value="ATPase_NBD"/>
</dbReference>
<dbReference type="EMBL" id="MIKE01000007">
    <property type="protein sequence ID" value="OHT47048.1"/>
    <property type="molecule type" value="Genomic_DNA"/>
</dbReference>
<dbReference type="CDD" id="cd24098">
    <property type="entry name" value="ASKHA_NBD_TobZ_N"/>
    <property type="match status" value="1"/>
</dbReference>
<evidence type="ECO:0000259" key="2">
    <source>
        <dbReference type="Pfam" id="PF02543"/>
    </source>
</evidence>
<reference evidence="6" key="1">
    <citation type="submission" date="2016-09" db="EMBL/GenBank/DDBJ databases">
        <authorList>
            <person name="Chen S."/>
            <person name="Walker E."/>
        </authorList>
    </citation>
    <scope>NUCLEOTIDE SEQUENCE [LARGE SCALE GENOMIC DNA]</scope>
    <source>
        <strain evidence="6">MSU</strain>
    </source>
</reference>
<comment type="caution">
    <text evidence="4">The sequence shown here is derived from an EMBL/GenBank/DDBJ whole genome shotgun (WGS) entry which is preliminary data.</text>
</comment>
<name>A0A1S1JBD1_9FLAO</name>
<dbReference type="GO" id="GO:0016740">
    <property type="term" value="F:transferase activity"/>
    <property type="evidence" value="ECO:0007669"/>
    <property type="project" value="UniProtKB-KW"/>
</dbReference>
<dbReference type="Pfam" id="PF16861">
    <property type="entry name" value="Carbam_trans_C"/>
    <property type="match status" value="1"/>
</dbReference>
<dbReference type="AlphaFoldDB" id="A0A1S1JBD1"/>
<evidence type="ECO:0000259" key="3">
    <source>
        <dbReference type="Pfam" id="PF16861"/>
    </source>
</evidence>
<protein>
    <submittedName>
        <fullName evidence="4">Carbamoyl transferase</fullName>
    </submittedName>
</protein>
<dbReference type="Proteomes" id="UP000198319">
    <property type="component" value="Unassembled WGS sequence"/>
</dbReference>
<dbReference type="STRING" id="1278819.BHE19_21930"/>
<dbReference type="Gene3D" id="3.90.870.20">
    <property type="entry name" value="Carbamoyltransferase, C-terminal domain"/>
    <property type="match status" value="1"/>
</dbReference>
<dbReference type="PANTHER" id="PTHR34847">
    <property type="entry name" value="NODULATION PROTEIN U"/>
    <property type="match status" value="1"/>
</dbReference>
<evidence type="ECO:0000313" key="5">
    <source>
        <dbReference type="EMBL" id="OXB14390.1"/>
    </source>
</evidence>
<organism evidence="4 6">
    <name type="scientific">Flavobacterium tructae</name>
    <dbReference type="NCBI Taxonomy" id="1114873"/>
    <lineage>
        <taxon>Bacteria</taxon>
        <taxon>Pseudomonadati</taxon>
        <taxon>Bacteroidota</taxon>
        <taxon>Flavobacteriia</taxon>
        <taxon>Flavobacteriales</taxon>
        <taxon>Flavobacteriaceae</taxon>
        <taxon>Flavobacterium</taxon>
    </lineage>
</organism>
<evidence type="ECO:0000313" key="7">
    <source>
        <dbReference type="Proteomes" id="UP000198319"/>
    </source>
</evidence>
<feature type="domain" description="Carbamoyltransferase" evidence="2">
    <location>
        <begin position="5"/>
        <end position="342"/>
    </location>
</feature>
<sequence length="571" mass="64239">MRNIILGINCVYHESAACLIIDNKVVAAIEEERLSRVKHAKESKIDNPDELPILAMNKCLEMGGISLEDVSLIGFSFKPERRLENIPSEDRFVPNNWGCEDGEKLFYDKLTQIPQKLQEMGFKGQFSFIEHAIAHCASAYYPSPFSDAAILSIDGIGEFESTTLAYGHGKNIDVVQQIAYPNSIGFLWEKISKFLGFSEYDACKVMSVASFGNPLTFEEEFSKIISINDQTIFELDNEVLCFRVEDYSKLEKLFNIKKRETLDELEEVHKDIAAALQKWTTDIIVKVTDRLFEETKSENLCVAGGVALNCVANTIAFENSKFKNIFIQPAANDAGTALGAALKLNIEAEGNLEGLVLDNTFLGPSFTTEEIHNEMSKRNLVYSHVEDIEVKAAELIKAGNIIGWFQGAMEFGPRALGNRSLLADPRNFHMIKKLNSIVKHREDHRPFCPSVLSEETENWFDIKKSTPVSEYMLMAYPALTNKKELIPAVVHVDGTSRIQAVNQKTNPKYHGLISEFYKLTGIPMVLNTSFNDREPIVCTPEDAIKTFLKSNIDYLVMGNFILNKQDNLEKV</sequence>
<dbReference type="Proteomes" id="UP000180252">
    <property type="component" value="Unassembled WGS sequence"/>
</dbReference>
<dbReference type="InterPro" id="IPR038152">
    <property type="entry name" value="Carbam_trans_C_sf"/>
</dbReference>
<dbReference type="InterPro" id="IPR051338">
    <property type="entry name" value="NodU/CmcH_Carbamoyltrnsfr"/>
</dbReference>
<evidence type="ECO:0000256" key="1">
    <source>
        <dbReference type="ARBA" id="ARBA00006129"/>
    </source>
</evidence>
<keyword evidence="7" id="KW-1185">Reference proteome</keyword>
<dbReference type="Pfam" id="PF02543">
    <property type="entry name" value="Carbam_trans_N"/>
    <property type="match status" value="1"/>
</dbReference>
<reference evidence="5 7" key="3">
    <citation type="submission" date="2016-11" db="EMBL/GenBank/DDBJ databases">
        <title>Whole genomes of Flavobacteriaceae.</title>
        <authorList>
            <person name="Stine C."/>
            <person name="Li C."/>
            <person name="Tadesse D."/>
        </authorList>
    </citation>
    <scope>NUCLEOTIDE SEQUENCE [LARGE SCALE GENOMIC DNA]</scope>
    <source>
        <strain evidence="5 7">ATCC BAA-2541</strain>
    </source>
</reference>
<dbReference type="InterPro" id="IPR003696">
    <property type="entry name" value="Carbtransf_dom"/>
</dbReference>
<proteinExistence type="inferred from homology"/>
<dbReference type="InterPro" id="IPR031730">
    <property type="entry name" value="Carbam_trans_C"/>
</dbReference>
<dbReference type="SUPFAM" id="SSF53067">
    <property type="entry name" value="Actin-like ATPase domain"/>
    <property type="match status" value="1"/>
</dbReference>
<dbReference type="OrthoDB" id="9780777at2"/>
<dbReference type="RefSeq" id="WP_070905748.1">
    <property type="nucleotide sequence ID" value="NZ_MIKE01000007.1"/>
</dbReference>
<feature type="domain" description="Carbamoyltransferase C-terminal" evidence="3">
    <location>
        <begin position="393"/>
        <end position="564"/>
    </location>
</feature>
<evidence type="ECO:0000313" key="6">
    <source>
        <dbReference type="Proteomes" id="UP000180252"/>
    </source>
</evidence>